<keyword evidence="2" id="KW-0119">Carbohydrate metabolism</keyword>
<name>A0AA37X2F6_9RHOB</name>
<accession>A0AA37X2F6</accession>
<proteinExistence type="predicted"/>
<dbReference type="Proteomes" id="UP001157355">
    <property type="component" value="Unassembled WGS sequence"/>
</dbReference>
<evidence type="ECO:0000259" key="3">
    <source>
        <dbReference type="Pfam" id="PF01370"/>
    </source>
</evidence>
<evidence type="ECO:0000256" key="1">
    <source>
        <dbReference type="ARBA" id="ARBA00022857"/>
    </source>
</evidence>
<evidence type="ECO:0000313" key="5">
    <source>
        <dbReference type="Proteomes" id="UP001157355"/>
    </source>
</evidence>
<gene>
    <name evidence="4" type="ORF">GCM10010873_24590</name>
</gene>
<dbReference type="Pfam" id="PF01370">
    <property type="entry name" value="Epimerase"/>
    <property type="match status" value="1"/>
</dbReference>
<dbReference type="InterPro" id="IPR036291">
    <property type="entry name" value="NAD(P)-bd_dom_sf"/>
</dbReference>
<dbReference type="AlphaFoldDB" id="A0AA37X2F6"/>
<keyword evidence="5" id="KW-1185">Reference proteome</keyword>
<dbReference type="PANTHER" id="PTHR43103:SF3">
    <property type="entry name" value="ADP-L-GLYCERO-D-MANNO-HEPTOSE-6-EPIMERASE"/>
    <property type="match status" value="1"/>
</dbReference>
<keyword evidence="1" id="KW-0521">NADP</keyword>
<dbReference type="Gene3D" id="3.40.50.720">
    <property type="entry name" value="NAD(P)-binding Rossmann-like Domain"/>
    <property type="match status" value="1"/>
</dbReference>
<dbReference type="NCBIfam" id="NF043036">
    <property type="entry name" value="ErythonDh"/>
    <property type="match status" value="1"/>
</dbReference>
<evidence type="ECO:0000256" key="2">
    <source>
        <dbReference type="ARBA" id="ARBA00023277"/>
    </source>
</evidence>
<dbReference type="Gene3D" id="3.90.25.10">
    <property type="entry name" value="UDP-galactose 4-epimerase, domain 1"/>
    <property type="match status" value="1"/>
</dbReference>
<organism evidence="4 5">
    <name type="scientific">Cypionkella aquatica</name>
    <dbReference type="NCBI Taxonomy" id="1756042"/>
    <lineage>
        <taxon>Bacteria</taxon>
        <taxon>Pseudomonadati</taxon>
        <taxon>Pseudomonadota</taxon>
        <taxon>Alphaproteobacteria</taxon>
        <taxon>Rhodobacterales</taxon>
        <taxon>Paracoccaceae</taxon>
        <taxon>Cypionkella</taxon>
    </lineage>
</organism>
<dbReference type="CDD" id="cd05238">
    <property type="entry name" value="Gne_like_SDR_e"/>
    <property type="match status" value="1"/>
</dbReference>
<sequence>MRVLITGAAGMIGRKLTRALLGRGALQGRPISQLILHDIVAAEATAPHLALVGDLAASGTAAGLMRHHPEVIFHLAGVVSGEAEANFDLGYRVNVDGTRALFDAIRAAGHSPRVVYASTTAVFGGPFPEEIPDDFAPTPHSSYGAQKLIGEALLADYSRRGFMDGIGLRLPTICVRPGKANKAASSFFSAIIREPLNRLPADLPVPRDWLHTMASPRAAVGFFLHAAELDLGLVGLRRNLTLPGAAVTVAEQIAALTRAAGADVARLIRDVPDPAVWAIVQSWPRRFAATRAKALGFRAEASFDEILQVYLEDDLHRV</sequence>
<dbReference type="InterPro" id="IPR001509">
    <property type="entry name" value="Epimerase_deHydtase"/>
</dbReference>
<protein>
    <submittedName>
        <fullName evidence="4">NAD-dependent epimerase</fullName>
    </submittedName>
</protein>
<evidence type="ECO:0000313" key="4">
    <source>
        <dbReference type="EMBL" id="GLS87485.1"/>
    </source>
</evidence>
<dbReference type="GO" id="GO:0016491">
    <property type="term" value="F:oxidoreductase activity"/>
    <property type="evidence" value="ECO:0007669"/>
    <property type="project" value="InterPro"/>
</dbReference>
<reference evidence="4 5" key="1">
    <citation type="journal article" date="2014" name="Int. J. Syst. Evol. Microbiol.">
        <title>Complete genome sequence of Corynebacterium casei LMG S-19264T (=DSM 44701T), isolated from a smear-ripened cheese.</title>
        <authorList>
            <consortium name="US DOE Joint Genome Institute (JGI-PGF)"/>
            <person name="Walter F."/>
            <person name="Albersmeier A."/>
            <person name="Kalinowski J."/>
            <person name="Ruckert C."/>
        </authorList>
    </citation>
    <scope>NUCLEOTIDE SEQUENCE [LARGE SCALE GENOMIC DNA]</scope>
    <source>
        <strain evidence="4 5">NBRC 111766</strain>
    </source>
</reference>
<feature type="domain" description="NAD-dependent epimerase/dehydratase" evidence="3">
    <location>
        <begin position="3"/>
        <end position="211"/>
    </location>
</feature>
<dbReference type="InterPro" id="IPR050005">
    <property type="entry name" value="DenD"/>
</dbReference>
<dbReference type="SUPFAM" id="SSF51735">
    <property type="entry name" value="NAD(P)-binding Rossmann-fold domains"/>
    <property type="match status" value="1"/>
</dbReference>
<dbReference type="EMBL" id="BSPP01000008">
    <property type="protein sequence ID" value="GLS87485.1"/>
    <property type="molecule type" value="Genomic_DNA"/>
</dbReference>
<dbReference type="PANTHER" id="PTHR43103">
    <property type="entry name" value="NUCLEOSIDE-DIPHOSPHATE-SUGAR EPIMERASE"/>
    <property type="match status" value="1"/>
</dbReference>
<comment type="caution">
    <text evidence="4">The sequence shown here is derived from an EMBL/GenBank/DDBJ whole genome shotgun (WGS) entry which is preliminary data.</text>
</comment>